<keyword evidence="1" id="KW-0812">Transmembrane</keyword>
<dbReference type="Proteomes" id="UP000291084">
    <property type="component" value="Chromosome 10"/>
</dbReference>
<evidence type="ECO:0000256" key="1">
    <source>
        <dbReference type="SAM" id="Phobius"/>
    </source>
</evidence>
<proteinExistence type="predicted"/>
<dbReference type="AlphaFoldDB" id="A0A0S3T241"/>
<organism evidence="2 3">
    <name type="scientific">Vigna angularis var. angularis</name>
    <dbReference type="NCBI Taxonomy" id="157739"/>
    <lineage>
        <taxon>Eukaryota</taxon>
        <taxon>Viridiplantae</taxon>
        <taxon>Streptophyta</taxon>
        <taxon>Embryophyta</taxon>
        <taxon>Tracheophyta</taxon>
        <taxon>Spermatophyta</taxon>
        <taxon>Magnoliopsida</taxon>
        <taxon>eudicotyledons</taxon>
        <taxon>Gunneridae</taxon>
        <taxon>Pentapetalae</taxon>
        <taxon>rosids</taxon>
        <taxon>fabids</taxon>
        <taxon>Fabales</taxon>
        <taxon>Fabaceae</taxon>
        <taxon>Papilionoideae</taxon>
        <taxon>50 kb inversion clade</taxon>
        <taxon>NPAAA clade</taxon>
        <taxon>indigoferoid/millettioid clade</taxon>
        <taxon>Phaseoleae</taxon>
        <taxon>Vigna</taxon>
    </lineage>
</organism>
<keyword evidence="1" id="KW-0472">Membrane</keyword>
<dbReference type="EMBL" id="AP015043">
    <property type="protein sequence ID" value="BAT99288.1"/>
    <property type="molecule type" value="Genomic_DNA"/>
</dbReference>
<sequence>MLTVVFSCFCGRLLILYLLVNLTRFHGDTGDKVAKNFILACIDTLKSYLQCGNDSTATERNGEILNINLLLAFLALVNFHTMFFSYSDTKWSIGDNIKFDLEMGLLTSKVCYLIDSILDYRLYLYSWICSFLIVSIVVLKSFNVLPLLWTCPWTLLLLIRLFKFLMR</sequence>
<reference evidence="2 3" key="1">
    <citation type="journal article" date="2015" name="Sci. Rep.">
        <title>The power of single molecule real-time sequencing technology in the de novo assembly of a eukaryotic genome.</title>
        <authorList>
            <person name="Sakai H."/>
            <person name="Naito K."/>
            <person name="Ogiso-Tanaka E."/>
            <person name="Takahashi Y."/>
            <person name="Iseki K."/>
            <person name="Muto C."/>
            <person name="Satou K."/>
            <person name="Teruya K."/>
            <person name="Shiroma A."/>
            <person name="Shimoji M."/>
            <person name="Hirano T."/>
            <person name="Itoh T."/>
            <person name="Kaga A."/>
            <person name="Tomooka N."/>
        </authorList>
    </citation>
    <scope>NUCLEOTIDE SEQUENCE [LARGE SCALE GENOMIC DNA]</scope>
    <source>
        <strain evidence="3">cv. Shumari</strain>
    </source>
</reference>
<feature type="transmembrane region" description="Helical" evidence="1">
    <location>
        <begin position="122"/>
        <end position="139"/>
    </location>
</feature>
<accession>A0A0S3T241</accession>
<keyword evidence="1" id="KW-1133">Transmembrane helix</keyword>
<keyword evidence="3" id="KW-1185">Reference proteome</keyword>
<feature type="transmembrane region" description="Helical" evidence="1">
    <location>
        <begin position="64"/>
        <end position="84"/>
    </location>
</feature>
<feature type="transmembrane region" description="Helical" evidence="1">
    <location>
        <begin position="145"/>
        <end position="162"/>
    </location>
</feature>
<protein>
    <submittedName>
        <fullName evidence="2">Uncharacterized protein</fullName>
    </submittedName>
</protein>
<evidence type="ECO:0000313" key="3">
    <source>
        <dbReference type="Proteomes" id="UP000291084"/>
    </source>
</evidence>
<evidence type="ECO:0000313" key="2">
    <source>
        <dbReference type="EMBL" id="BAT99288.1"/>
    </source>
</evidence>
<gene>
    <name evidence="2" type="primary">Vigan.10G069300</name>
    <name evidence="2" type="ORF">VIGAN_10069300</name>
</gene>
<name>A0A0S3T241_PHAAN</name>